<organism evidence="2 3">
    <name type="scientific">Streptomyces galbus</name>
    <dbReference type="NCBI Taxonomy" id="33898"/>
    <lineage>
        <taxon>Bacteria</taxon>
        <taxon>Bacillati</taxon>
        <taxon>Actinomycetota</taxon>
        <taxon>Actinomycetes</taxon>
        <taxon>Kitasatosporales</taxon>
        <taxon>Streptomycetaceae</taxon>
        <taxon>Streptomyces</taxon>
    </lineage>
</organism>
<evidence type="ECO:0000256" key="1">
    <source>
        <dbReference type="SAM" id="MobiDB-lite"/>
    </source>
</evidence>
<feature type="region of interest" description="Disordered" evidence="1">
    <location>
        <begin position="29"/>
        <end position="92"/>
    </location>
</feature>
<name>A0A4U5WWU7_STRGB</name>
<evidence type="ECO:0000313" key="3">
    <source>
        <dbReference type="Proteomes" id="UP000308632"/>
    </source>
</evidence>
<dbReference type="EMBL" id="SZPR01000019">
    <property type="protein sequence ID" value="TKT07017.1"/>
    <property type="molecule type" value="Genomic_DNA"/>
</dbReference>
<feature type="compositionally biased region" description="Gly residues" evidence="1">
    <location>
        <begin position="29"/>
        <end position="41"/>
    </location>
</feature>
<dbReference type="RefSeq" id="WP_137302597.1">
    <property type="nucleotide sequence ID" value="NZ_BMVD01000004.1"/>
</dbReference>
<proteinExistence type="predicted"/>
<dbReference type="Proteomes" id="UP000308632">
    <property type="component" value="Unassembled WGS sequence"/>
</dbReference>
<gene>
    <name evidence="2" type="ORF">E4U92_24440</name>
</gene>
<accession>A0A4U5WWU7</accession>
<protein>
    <submittedName>
        <fullName evidence="2">Uncharacterized protein</fullName>
    </submittedName>
</protein>
<dbReference type="AlphaFoldDB" id="A0A4U5WWU7"/>
<sequence length="183" mass="18457">MERRGHTLRLTAVAALVVLALTGFSTGRGHGGHHGGGGGGCSSSHQDHDSSSTGGTSGSRYHDYDHDDDDDDYYASGTGGGSGGSSQPTATTGTLRDADVELLDCATEKTPYATVRVTNPNGRGGSFTVTVDFLDAASNRVERRTAHAFVAANGTATVRVGLSGPGAAARADHCLAGLHATAG</sequence>
<comment type="caution">
    <text evidence="2">The sequence shown here is derived from an EMBL/GenBank/DDBJ whole genome shotgun (WGS) entry which is preliminary data.</text>
</comment>
<evidence type="ECO:0000313" key="2">
    <source>
        <dbReference type="EMBL" id="TKT07017.1"/>
    </source>
</evidence>
<reference evidence="2 3" key="1">
    <citation type="submission" date="2019-04" db="EMBL/GenBank/DDBJ databases">
        <title>Streptomyces lasaliensis sp.nov., an Actinomycete isolated from soil which produces the polyether antibiotic lasalocid.</title>
        <authorList>
            <person name="Erwin G."/>
            <person name="Haber C."/>
        </authorList>
    </citation>
    <scope>NUCLEOTIDE SEQUENCE [LARGE SCALE GENOMIC DNA]</scope>
    <source>
        <strain evidence="2 3">DSM 40089</strain>
    </source>
</reference>